<evidence type="ECO:0000256" key="1">
    <source>
        <dbReference type="SAM" id="SignalP"/>
    </source>
</evidence>
<reference evidence="2 3" key="1">
    <citation type="submission" date="2021-03" db="EMBL/GenBank/DDBJ databases">
        <title>novel species isolated from a fishpond in China.</title>
        <authorList>
            <person name="Lu H."/>
            <person name="Cai Z."/>
        </authorList>
    </citation>
    <scope>NUCLEOTIDE SEQUENCE [LARGE SCALE GENOMIC DNA]</scope>
    <source>
        <strain evidence="2 3">YJ13C</strain>
    </source>
</reference>
<dbReference type="PROSITE" id="PS51257">
    <property type="entry name" value="PROKAR_LIPOPROTEIN"/>
    <property type="match status" value="1"/>
</dbReference>
<protein>
    <recommendedName>
        <fullName evidence="4">6-bladed beta-propeller protein</fullName>
    </recommendedName>
</protein>
<evidence type="ECO:0000313" key="2">
    <source>
        <dbReference type="EMBL" id="MBN7817853.1"/>
    </source>
</evidence>
<accession>A0ABS3CL66</accession>
<feature type="signal peptide" evidence="1">
    <location>
        <begin position="1"/>
        <end position="21"/>
    </location>
</feature>
<dbReference type="EMBL" id="JAFKCU010000007">
    <property type="protein sequence ID" value="MBN7817853.1"/>
    <property type="molecule type" value="Genomic_DNA"/>
</dbReference>
<evidence type="ECO:0000313" key="3">
    <source>
        <dbReference type="Proteomes" id="UP000664480"/>
    </source>
</evidence>
<keyword evidence="1" id="KW-0732">Signal</keyword>
<dbReference type="SUPFAM" id="SSF75011">
    <property type="entry name" value="3-carboxy-cis,cis-mucoante lactonizing enzyme"/>
    <property type="match status" value="1"/>
</dbReference>
<feature type="chain" id="PRO_5047447366" description="6-bladed beta-propeller protein" evidence="1">
    <location>
        <begin position="22"/>
        <end position="396"/>
    </location>
</feature>
<name>A0ABS3CL66_9BACT</name>
<proteinExistence type="predicted"/>
<gene>
    <name evidence="2" type="ORF">J0A69_20595</name>
</gene>
<dbReference type="RefSeq" id="WP_206588517.1">
    <property type="nucleotide sequence ID" value="NZ_JAFKCU010000007.1"/>
</dbReference>
<keyword evidence="3" id="KW-1185">Reference proteome</keyword>
<evidence type="ECO:0008006" key="4">
    <source>
        <dbReference type="Google" id="ProtNLM"/>
    </source>
</evidence>
<dbReference type="Proteomes" id="UP000664480">
    <property type="component" value="Unassembled WGS sequence"/>
</dbReference>
<organism evidence="2 3">
    <name type="scientific">Algoriphagus pacificus</name>
    <dbReference type="NCBI Taxonomy" id="2811234"/>
    <lineage>
        <taxon>Bacteria</taxon>
        <taxon>Pseudomonadati</taxon>
        <taxon>Bacteroidota</taxon>
        <taxon>Cytophagia</taxon>
        <taxon>Cytophagales</taxon>
        <taxon>Cyclobacteriaceae</taxon>
        <taxon>Algoriphagus</taxon>
    </lineage>
</organism>
<sequence length="396" mass="44578">MKLRFFFLLLLSILIYSCSSPEEKSQSIESVDLTLQLTDSLDLDFLGAPILASTNPKGSRFAFYDSPSGKIIISDDEGNILDTLSKKGDTPDAYGFMIDLPVIWEDEKLIQVGMNGIFIYDEDGEMLKKINHPEDMGGAAFMYMTGKTSKITEINGTPYFLMNSIRTRDTYAGEQKFYDTYKAIELVNLETGESNDFIPFEEGSRFLDGKGYIQSDYLPAYAESKGKLFISHGGEPKVWVYDFSPDSAVLDTAIALNIPQFIPIEGSDRKEFSKGSYSVRGGMAAIRNIFVQNGKIIVSYYPGIDPLEMEKAQKLWEAGDEEAASAFYTKLQEKSPPGILIFDEGSLEFLTQLDYPEKTSNGGFIVDKEYIYFQRAPDPDVEEDFLRIYKMKLVEE</sequence>
<comment type="caution">
    <text evidence="2">The sequence shown here is derived from an EMBL/GenBank/DDBJ whole genome shotgun (WGS) entry which is preliminary data.</text>
</comment>